<feature type="transmembrane region" description="Helical" evidence="7">
    <location>
        <begin position="12"/>
        <end position="37"/>
    </location>
</feature>
<dbReference type="GO" id="GO:0016020">
    <property type="term" value="C:membrane"/>
    <property type="evidence" value="ECO:0007669"/>
    <property type="project" value="UniProtKB-SubCell"/>
</dbReference>
<evidence type="ECO:0000256" key="5">
    <source>
        <dbReference type="ARBA" id="ARBA00022989"/>
    </source>
</evidence>
<dbReference type="Pfam" id="PF01694">
    <property type="entry name" value="Rhomboid"/>
    <property type="match status" value="2"/>
</dbReference>
<keyword evidence="4" id="KW-0378">Hydrolase</keyword>
<keyword evidence="10" id="KW-1185">Reference proteome</keyword>
<dbReference type="RefSeq" id="WP_143373118.1">
    <property type="nucleotide sequence ID" value="NZ_VJVZ01000005.1"/>
</dbReference>
<evidence type="ECO:0000256" key="6">
    <source>
        <dbReference type="ARBA" id="ARBA00023136"/>
    </source>
</evidence>
<sequence length="274" mass="30513">MMRITETVKQLIIINIIFFVGSWIVGQPAVDILALHAPQNDKFQFWQLITHMFMHGGIMHIAFNMFALFSFGGLLEQMWGAKKFIFFYVSCGLGSAALHLGVNYFEMQHVLADAVNLNLSHDTLHQILNVDFSDGTYFRGDLFQAQIEPILAKAGKINLVNDNPGSIQSLYNAAAITQSPMLGASGAIYGLLVAFAFMFPEAPLMLMFIPFPIKAKYFVPGVLAIDLFLGLKGQSIFGFGSDGVAHFAHLGGALLGFIMMWYWKKNAFNNNRWN</sequence>
<evidence type="ECO:0000313" key="9">
    <source>
        <dbReference type="EMBL" id="TRW24714.1"/>
    </source>
</evidence>
<dbReference type="AlphaFoldDB" id="A0A552V2L8"/>
<evidence type="ECO:0000259" key="8">
    <source>
        <dbReference type="Pfam" id="PF01694"/>
    </source>
</evidence>
<comment type="similarity">
    <text evidence="2">Belongs to the peptidase S54 family.</text>
</comment>
<keyword evidence="9" id="KW-0645">Protease</keyword>
<dbReference type="GO" id="GO:0006508">
    <property type="term" value="P:proteolysis"/>
    <property type="evidence" value="ECO:0007669"/>
    <property type="project" value="UniProtKB-KW"/>
</dbReference>
<dbReference type="InterPro" id="IPR035952">
    <property type="entry name" value="Rhomboid-like_sf"/>
</dbReference>
<evidence type="ECO:0000256" key="1">
    <source>
        <dbReference type="ARBA" id="ARBA00004141"/>
    </source>
</evidence>
<accession>A0A552V2L8</accession>
<evidence type="ECO:0000313" key="10">
    <source>
        <dbReference type="Proteomes" id="UP000320643"/>
    </source>
</evidence>
<gene>
    <name evidence="9" type="ORF">FMM05_09410</name>
</gene>
<name>A0A552V2L8_9FLAO</name>
<evidence type="ECO:0000256" key="7">
    <source>
        <dbReference type="SAM" id="Phobius"/>
    </source>
</evidence>
<evidence type="ECO:0000256" key="3">
    <source>
        <dbReference type="ARBA" id="ARBA00022692"/>
    </source>
</evidence>
<evidence type="ECO:0000256" key="4">
    <source>
        <dbReference type="ARBA" id="ARBA00022801"/>
    </source>
</evidence>
<comment type="caution">
    <text evidence="9">The sequence shown here is derived from an EMBL/GenBank/DDBJ whole genome shotgun (WGS) entry which is preliminary data.</text>
</comment>
<feature type="domain" description="Peptidase S54 rhomboid" evidence="8">
    <location>
        <begin position="43"/>
        <end position="102"/>
    </location>
</feature>
<keyword evidence="3 7" id="KW-0812">Transmembrane</keyword>
<dbReference type="InterPro" id="IPR050925">
    <property type="entry name" value="Rhomboid_protease_S54"/>
</dbReference>
<dbReference type="Gene3D" id="1.20.1540.10">
    <property type="entry name" value="Rhomboid-like"/>
    <property type="match status" value="1"/>
</dbReference>
<evidence type="ECO:0000256" key="2">
    <source>
        <dbReference type="ARBA" id="ARBA00009045"/>
    </source>
</evidence>
<dbReference type="EMBL" id="VJVZ01000005">
    <property type="protein sequence ID" value="TRW24714.1"/>
    <property type="molecule type" value="Genomic_DNA"/>
</dbReference>
<dbReference type="SUPFAM" id="SSF144091">
    <property type="entry name" value="Rhomboid-like"/>
    <property type="match status" value="1"/>
</dbReference>
<dbReference type="PANTHER" id="PTHR43731">
    <property type="entry name" value="RHOMBOID PROTEASE"/>
    <property type="match status" value="1"/>
</dbReference>
<feature type="domain" description="Peptidase S54 rhomboid" evidence="8">
    <location>
        <begin position="169"/>
        <end position="263"/>
    </location>
</feature>
<keyword evidence="5 7" id="KW-1133">Transmembrane helix</keyword>
<comment type="subcellular location">
    <subcellularLocation>
        <location evidence="1">Membrane</location>
        <topology evidence="1">Multi-pass membrane protein</topology>
    </subcellularLocation>
</comment>
<dbReference type="OrthoDB" id="9807874at2"/>
<reference evidence="9 10" key="1">
    <citation type="submission" date="2019-07" db="EMBL/GenBank/DDBJ databases">
        <title>Flavobacterium sp. nov., isolated from glacier ice.</title>
        <authorList>
            <person name="Liu Q."/>
            <person name="Xin Y.-H."/>
        </authorList>
    </citation>
    <scope>NUCLEOTIDE SEQUENCE [LARGE SCALE GENOMIC DNA]</scope>
    <source>
        <strain evidence="9 10">ZT4R6</strain>
    </source>
</reference>
<keyword evidence="6 7" id="KW-0472">Membrane</keyword>
<feature type="transmembrane region" description="Helical" evidence="7">
    <location>
        <begin position="187"/>
        <end position="210"/>
    </location>
</feature>
<proteinExistence type="inferred from homology"/>
<feature type="transmembrane region" description="Helical" evidence="7">
    <location>
        <begin position="243"/>
        <end position="263"/>
    </location>
</feature>
<feature type="transmembrane region" description="Helical" evidence="7">
    <location>
        <begin position="57"/>
        <end position="75"/>
    </location>
</feature>
<feature type="transmembrane region" description="Helical" evidence="7">
    <location>
        <begin position="217"/>
        <end position="237"/>
    </location>
</feature>
<dbReference type="InterPro" id="IPR022764">
    <property type="entry name" value="Peptidase_S54_rhomboid_dom"/>
</dbReference>
<dbReference type="PANTHER" id="PTHR43731:SF14">
    <property type="entry name" value="PRESENILIN-ASSOCIATED RHOMBOID-LIKE PROTEIN, MITOCHONDRIAL"/>
    <property type="match status" value="1"/>
</dbReference>
<feature type="transmembrane region" description="Helical" evidence="7">
    <location>
        <begin position="84"/>
        <end position="105"/>
    </location>
</feature>
<dbReference type="Proteomes" id="UP000320643">
    <property type="component" value="Unassembled WGS sequence"/>
</dbReference>
<organism evidence="9 10">
    <name type="scientific">Flavobacterium zepuense</name>
    <dbReference type="NCBI Taxonomy" id="2593302"/>
    <lineage>
        <taxon>Bacteria</taxon>
        <taxon>Pseudomonadati</taxon>
        <taxon>Bacteroidota</taxon>
        <taxon>Flavobacteriia</taxon>
        <taxon>Flavobacteriales</taxon>
        <taxon>Flavobacteriaceae</taxon>
        <taxon>Flavobacterium</taxon>
    </lineage>
</organism>
<dbReference type="GO" id="GO:0004252">
    <property type="term" value="F:serine-type endopeptidase activity"/>
    <property type="evidence" value="ECO:0007669"/>
    <property type="project" value="InterPro"/>
</dbReference>
<protein>
    <submittedName>
        <fullName evidence="9">Rhomboid family intramembrane serine protease</fullName>
    </submittedName>
</protein>